<dbReference type="PANTHER" id="PTHR16099:SF5">
    <property type="entry name" value="NUCLEOTIDE TRIPHOSPHATE DIPHOSPHATASE NUDT15"/>
    <property type="match status" value="1"/>
</dbReference>
<comment type="similarity">
    <text evidence="2">Belongs to the Nudix hydrolase family.</text>
</comment>
<dbReference type="EMBL" id="MU404360">
    <property type="protein sequence ID" value="KAI1609656.1"/>
    <property type="molecule type" value="Genomic_DNA"/>
</dbReference>
<dbReference type="GO" id="GO:0006203">
    <property type="term" value="P:dGTP catabolic process"/>
    <property type="evidence" value="ECO:0007669"/>
    <property type="project" value="TreeGrafter"/>
</dbReference>
<keyword evidence="5" id="KW-1185">Reference proteome</keyword>
<dbReference type="InterPro" id="IPR020476">
    <property type="entry name" value="Nudix_hydrolase"/>
</dbReference>
<sequence length="223" mass="24940">MPQDPKLLASAVPRVGVGVFIVHPHPASRPSNPRSRPGRLKGWKFLMGERLGSHGSGTWALPGGHLEFGETFEECAAREVLEETGLKIHQIEFLTATNDVMPGEGKAGEKHYVTVFMTARVIGYEDLKHLPKAVADDILKIMPEAKVMEPDKCAGWEWVDWGSLGHWAGLQRGMDVGREIVRKEGTTRKRKKTPELEELGGRRLFSPMVDLFEQRPDVVPWTE</sequence>
<accession>A0AAN6DNM7</accession>
<dbReference type="InterPro" id="IPR000086">
    <property type="entry name" value="NUDIX_hydrolase_dom"/>
</dbReference>
<dbReference type="CDD" id="cd04678">
    <property type="entry name" value="NUDIX_MTH2_Nudt15"/>
    <property type="match status" value="1"/>
</dbReference>
<evidence type="ECO:0000256" key="2">
    <source>
        <dbReference type="RuleBase" id="RU003476"/>
    </source>
</evidence>
<evidence type="ECO:0000313" key="4">
    <source>
        <dbReference type="EMBL" id="KAI1609656.1"/>
    </source>
</evidence>
<dbReference type="InterPro" id="IPR015797">
    <property type="entry name" value="NUDIX_hydrolase-like_dom_sf"/>
</dbReference>
<dbReference type="AlphaFoldDB" id="A0AAN6DNM7"/>
<keyword evidence="1 2" id="KW-0378">Hydrolase</keyword>
<feature type="domain" description="Nudix hydrolase" evidence="3">
    <location>
        <begin position="12"/>
        <end position="183"/>
    </location>
</feature>
<dbReference type="Gene3D" id="3.90.79.10">
    <property type="entry name" value="Nucleoside Triphosphate Pyrophosphohydrolase"/>
    <property type="match status" value="1"/>
</dbReference>
<dbReference type="InterPro" id="IPR020084">
    <property type="entry name" value="NUDIX_hydrolase_CS"/>
</dbReference>
<dbReference type="PANTHER" id="PTHR16099">
    <property type="entry name" value="8-OXO-DGTP DIPHOSPHATES NUDT15"/>
    <property type="match status" value="1"/>
</dbReference>
<dbReference type="PROSITE" id="PS00893">
    <property type="entry name" value="NUDIX_BOX"/>
    <property type="match status" value="1"/>
</dbReference>
<protein>
    <submittedName>
        <fullName evidence="4">ADP-ribose pyrophosphatase</fullName>
    </submittedName>
</protein>
<dbReference type="FunFam" id="3.90.79.10:FF:000060">
    <property type="entry name" value="Nudix hydrolase 1"/>
    <property type="match status" value="1"/>
</dbReference>
<proteinExistence type="inferred from homology"/>
<gene>
    <name evidence="4" type="ORF">EDD36DRAFT_468571</name>
</gene>
<dbReference type="PRINTS" id="PR00502">
    <property type="entry name" value="NUDIXFAMILY"/>
</dbReference>
<dbReference type="GO" id="GO:0005829">
    <property type="term" value="C:cytosol"/>
    <property type="evidence" value="ECO:0007669"/>
    <property type="project" value="TreeGrafter"/>
</dbReference>
<dbReference type="Pfam" id="PF00293">
    <property type="entry name" value="NUDIX"/>
    <property type="match status" value="1"/>
</dbReference>
<comment type="caution">
    <text evidence="4">The sequence shown here is derived from an EMBL/GenBank/DDBJ whole genome shotgun (WGS) entry which is preliminary data.</text>
</comment>
<dbReference type="SUPFAM" id="SSF55811">
    <property type="entry name" value="Nudix"/>
    <property type="match status" value="1"/>
</dbReference>
<evidence type="ECO:0000259" key="3">
    <source>
        <dbReference type="PROSITE" id="PS51462"/>
    </source>
</evidence>
<name>A0AAN6DNM7_9EURO</name>
<dbReference type="PROSITE" id="PS51462">
    <property type="entry name" value="NUDIX"/>
    <property type="match status" value="1"/>
</dbReference>
<dbReference type="Proteomes" id="UP001203852">
    <property type="component" value="Unassembled WGS sequence"/>
</dbReference>
<dbReference type="GO" id="GO:0035539">
    <property type="term" value="F:8-oxo-7,8-dihydrodeoxyguanosine triphosphate pyrophosphatase activity"/>
    <property type="evidence" value="ECO:0007669"/>
    <property type="project" value="TreeGrafter"/>
</dbReference>
<reference evidence="4" key="1">
    <citation type="journal article" date="2022" name="bioRxiv">
        <title>Deciphering the potential niche of two novel black yeast fungi from a biological soil crust based on their genomes, phenotypes, and melanin regulation.</title>
        <authorList>
            <consortium name="DOE Joint Genome Institute"/>
            <person name="Carr E.C."/>
            <person name="Barton Q."/>
            <person name="Grambo S."/>
            <person name="Sullivan M."/>
            <person name="Renfro C.M."/>
            <person name="Kuo A."/>
            <person name="Pangilinan J."/>
            <person name="Lipzen A."/>
            <person name="Keymanesh K."/>
            <person name="Savage E."/>
            <person name="Barry K."/>
            <person name="Grigoriev I.V."/>
            <person name="Riekhof W.R."/>
            <person name="Harris S.S."/>
        </authorList>
    </citation>
    <scope>NUCLEOTIDE SEQUENCE</scope>
    <source>
        <strain evidence="4">JF 03-4F</strain>
    </source>
</reference>
<evidence type="ECO:0000256" key="1">
    <source>
        <dbReference type="ARBA" id="ARBA00022801"/>
    </source>
</evidence>
<organism evidence="4 5">
    <name type="scientific">Exophiala viscosa</name>
    <dbReference type="NCBI Taxonomy" id="2486360"/>
    <lineage>
        <taxon>Eukaryota</taxon>
        <taxon>Fungi</taxon>
        <taxon>Dikarya</taxon>
        <taxon>Ascomycota</taxon>
        <taxon>Pezizomycotina</taxon>
        <taxon>Eurotiomycetes</taxon>
        <taxon>Chaetothyriomycetidae</taxon>
        <taxon>Chaetothyriales</taxon>
        <taxon>Herpotrichiellaceae</taxon>
        <taxon>Exophiala</taxon>
    </lineage>
</organism>
<evidence type="ECO:0000313" key="5">
    <source>
        <dbReference type="Proteomes" id="UP001203852"/>
    </source>
</evidence>